<keyword evidence="1" id="KW-0175">Coiled coil</keyword>
<feature type="coiled-coil region" evidence="1">
    <location>
        <begin position="275"/>
        <end position="302"/>
    </location>
</feature>
<name>A0A1N7N1T8_9BACT</name>
<dbReference type="AlphaFoldDB" id="A0A1N7N1T8"/>
<evidence type="ECO:0000256" key="1">
    <source>
        <dbReference type="SAM" id="Coils"/>
    </source>
</evidence>
<dbReference type="STRING" id="477680.SAMN05421788_102110"/>
<gene>
    <name evidence="3" type="ORF">SAMN05421788_102110</name>
</gene>
<dbReference type="EMBL" id="FTOR01000002">
    <property type="protein sequence ID" value="SIS92295.1"/>
    <property type="molecule type" value="Genomic_DNA"/>
</dbReference>
<dbReference type="Proteomes" id="UP000186917">
    <property type="component" value="Unassembled WGS sequence"/>
</dbReference>
<protein>
    <submittedName>
        <fullName evidence="3">Uncharacterized protein</fullName>
    </submittedName>
</protein>
<evidence type="ECO:0000313" key="3">
    <source>
        <dbReference type="EMBL" id="SIS92295.1"/>
    </source>
</evidence>
<dbReference type="OrthoDB" id="658938at2"/>
<feature type="signal peptide" evidence="2">
    <location>
        <begin position="1"/>
        <end position="21"/>
    </location>
</feature>
<accession>A0A1N7N1T8</accession>
<evidence type="ECO:0000256" key="2">
    <source>
        <dbReference type="SAM" id="SignalP"/>
    </source>
</evidence>
<sequence length="303" mass="32926">MMNKLKILLVAGMLCSGVSMAQTLQSVTDSGNVTTRTLIGRNDANWLDLQEYRGVSMFTIKRNANGIEFNTFSGGTSPLLLNPYGNVGIGLSTPAHKLHVNGGARFEDYVSAANGVTANTGFIAGSGNAECLRMVSDNAYISSFDAANTNRNGFLQFVNGIVTLAAERNNRLRFEVGAAERLSILPNGNVGIGTTVFGNDYKLAVNGTIGAHKIKVTQEHWADYVFDSSYQLAPLQQVEQFIQVNRHLPDVPSANTVKQEGIDIGDNQALLLKKIEELTLYIIQQNKEIQGMKQEIANLKKAK</sequence>
<evidence type="ECO:0000313" key="4">
    <source>
        <dbReference type="Proteomes" id="UP000186917"/>
    </source>
</evidence>
<keyword evidence="2" id="KW-0732">Signal</keyword>
<proteinExistence type="predicted"/>
<organism evidence="3 4">
    <name type="scientific">Filimonas lacunae</name>
    <dbReference type="NCBI Taxonomy" id="477680"/>
    <lineage>
        <taxon>Bacteria</taxon>
        <taxon>Pseudomonadati</taxon>
        <taxon>Bacteroidota</taxon>
        <taxon>Chitinophagia</taxon>
        <taxon>Chitinophagales</taxon>
        <taxon>Chitinophagaceae</taxon>
        <taxon>Filimonas</taxon>
    </lineage>
</organism>
<dbReference type="RefSeq" id="WP_096511073.1">
    <property type="nucleotide sequence ID" value="NZ_AP017422.1"/>
</dbReference>
<keyword evidence="4" id="KW-1185">Reference proteome</keyword>
<reference evidence="4" key="1">
    <citation type="submission" date="2017-01" db="EMBL/GenBank/DDBJ databases">
        <authorList>
            <person name="Varghese N."/>
            <person name="Submissions S."/>
        </authorList>
    </citation>
    <scope>NUCLEOTIDE SEQUENCE [LARGE SCALE GENOMIC DNA]</scope>
    <source>
        <strain evidence="4">DSM 21054</strain>
    </source>
</reference>
<feature type="chain" id="PRO_5013315132" evidence="2">
    <location>
        <begin position="22"/>
        <end position="303"/>
    </location>
</feature>